<sequence>MGIIGLQALVTLAFVLVLLENNCHGNIPGNRNLHYCASWFPSPKDVIGRYIYQVGQPPHGPNPCVKPDYNNSGYFTWQHGYPKDGFVYRHDDQSSGTHPCRGVRIDNRIGHYFSVSGSPSEDANRSDCIMLGPPGSTGYYVWNHTSHIRDADCADWIPGYDGKEGSYKYEKGTPPNDPCVQPGGNERGYYIWKHGFLRENRSRLIRNKCWVFKFSSEDGYYISEEGNIEEHKELCVLPGPENSKGYYIWTHGSYDDPCVRYAGNERPGQNGTGGYYRWEHGYVTSPTDKDCASWEPGYDRSTGNYTFRKDSDGKCIFPAIIYNRNVMFFVFYATCVIRLSGRT</sequence>
<evidence type="ECO:0000256" key="1">
    <source>
        <dbReference type="SAM" id="SignalP"/>
    </source>
</evidence>
<dbReference type="EMBL" id="JXJN01006457">
    <property type="status" value="NOT_ANNOTATED_CDS"/>
    <property type="molecule type" value="Genomic_DNA"/>
</dbReference>
<feature type="chain" id="PRO_5008404295" evidence="1">
    <location>
        <begin position="26"/>
        <end position="343"/>
    </location>
</feature>
<dbReference type="EnsemblMetazoa" id="GPPI014154-RA">
    <property type="protein sequence ID" value="GPPI014154-PA"/>
    <property type="gene ID" value="GPPI014154"/>
</dbReference>
<feature type="signal peptide" evidence="1">
    <location>
        <begin position="1"/>
        <end position="25"/>
    </location>
</feature>
<protein>
    <submittedName>
        <fullName evidence="2">Uncharacterized protein</fullName>
    </submittedName>
</protein>
<reference evidence="2" key="2">
    <citation type="submission" date="2020-05" db="UniProtKB">
        <authorList>
            <consortium name="EnsemblMetazoa"/>
        </authorList>
    </citation>
    <scope>IDENTIFICATION</scope>
    <source>
        <strain evidence="2">IAEA</strain>
    </source>
</reference>
<keyword evidence="3" id="KW-1185">Reference proteome</keyword>
<evidence type="ECO:0000313" key="3">
    <source>
        <dbReference type="Proteomes" id="UP000092460"/>
    </source>
</evidence>
<dbReference type="AlphaFoldDB" id="A0A1B0AZU7"/>
<evidence type="ECO:0000313" key="2">
    <source>
        <dbReference type="EnsemblMetazoa" id="GPPI014154-PA"/>
    </source>
</evidence>
<organism evidence="2 3">
    <name type="scientific">Glossina palpalis gambiensis</name>
    <dbReference type="NCBI Taxonomy" id="67801"/>
    <lineage>
        <taxon>Eukaryota</taxon>
        <taxon>Metazoa</taxon>
        <taxon>Ecdysozoa</taxon>
        <taxon>Arthropoda</taxon>
        <taxon>Hexapoda</taxon>
        <taxon>Insecta</taxon>
        <taxon>Pterygota</taxon>
        <taxon>Neoptera</taxon>
        <taxon>Endopterygota</taxon>
        <taxon>Diptera</taxon>
        <taxon>Brachycera</taxon>
        <taxon>Muscomorpha</taxon>
        <taxon>Hippoboscoidea</taxon>
        <taxon>Glossinidae</taxon>
        <taxon>Glossina</taxon>
    </lineage>
</organism>
<dbReference type="Proteomes" id="UP000092460">
    <property type="component" value="Unassembled WGS sequence"/>
</dbReference>
<keyword evidence="1" id="KW-0732">Signal</keyword>
<accession>A0A1B0AZU7</accession>
<proteinExistence type="predicted"/>
<name>A0A1B0AZU7_9MUSC</name>
<dbReference type="VEuPathDB" id="VectorBase:GPPI014154"/>
<reference evidence="3" key="1">
    <citation type="submission" date="2015-01" db="EMBL/GenBank/DDBJ databases">
        <authorList>
            <person name="Aksoy S."/>
            <person name="Warren W."/>
            <person name="Wilson R.K."/>
        </authorList>
    </citation>
    <scope>NUCLEOTIDE SEQUENCE [LARGE SCALE GENOMIC DNA]</scope>
    <source>
        <strain evidence="3">IAEA</strain>
    </source>
</reference>